<feature type="domain" description="4Fe-4S ferredoxin-type" evidence="4">
    <location>
        <begin position="504"/>
        <end position="533"/>
    </location>
</feature>
<dbReference type="Pfam" id="PF04324">
    <property type="entry name" value="Fer2_BFD"/>
    <property type="match status" value="1"/>
</dbReference>
<dbReference type="PANTHER" id="PTHR42783">
    <property type="entry name" value="GLUTAMATE SYNTHASE [NADPH] SMALL CHAIN"/>
    <property type="match status" value="1"/>
</dbReference>
<dbReference type="Pfam" id="PF00037">
    <property type="entry name" value="Fer4"/>
    <property type="match status" value="1"/>
</dbReference>
<dbReference type="Gene3D" id="1.10.1060.10">
    <property type="entry name" value="Alpha-helical ferredoxin"/>
    <property type="match status" value="1"/>
</dbReference>
<protein>
    <submittedName>
        <fullName evidence="5">FAD-dependent oxidoreductase</fullName>
    </submittedName>
</protein>
<dbReference type="InterPro" id="IPR017900">
    <property type="entry name" value="4Fe4S_Fe_S_CS"/>
</dbReference>
<dbReference type="SUPFAM" id="SSF46548">
    <property type="entry name" value="alpha-helical ferredoxin"/>
    <property type="match status" value="3"/>
</dbReference>
<evidence type="ECO:0000256" key="1">
    <source>
        <dbReference type="ARBA" id="ARBA00022723"/>
    </source>
</evidence>
<dbReference type="GO" id="GO:0016491">
    <property type="term" value="F:oxidoreductase activity"/>
    <property type="evidence" value="ECO:0007669"/>
    <property type="project" value="InterPro"/>
</dbReference>
<evidence type="ECO:0000259" key="4">
    <source>
        <dbReference type="PROSITE" id="PS51379"/>
    </source>
</evidence>
<dbReference type="InterPro" id="IPR028261">
    <property type="entry name" value="DPD_II"/>
</dbReference>
<keyword evidence="3" id="KW-0411">Iron-sulfur</keyword>
<sequence length="686" mass="75596">MTHIYRVAKVDKSKCVGCKRCERRCPTGAIKVKPAGDCKYVAPCQNTCPAGINVPGYVALAGKGDYEGAYRLIRRDNPFPSVCGRVCTHPCESACNRGGYDDSVAIRDVKRFVADKAYDGKFVKEPVWPKNGKRVAIIGAGPSGLTCGYYLALTGYEVDVFESESTAGGVLLFGIPEYRLPKEVLARDIKAIEEAGVKIHLNTKVGEDVKFEDLTRDYDAVYIATGTQFCKTAGVIGEDKAGVYHGLDFLKEISHGNAPKIGKNVVVVGGGNTAIDVSRTAVRMGAENVTIVYRRREGDMPAERREVIEALEEGVQLQTLVSPVEIVGDGKVEKIKCSRMKIGEPDERGRLSTHAIEGSEFELEADTVIMAVSQYADFPFIDKDEVELTEFGKLVLDEERMTTLPGVFAGGDVSRGSATAIEAIADGKQAAININNYLKAPTGINQGAEIELPPREEFGWSNALVSRMHNLPREERIKNNKEVALGLTEEQVKTESQRCYRCVGKATVDESICYDCGMCWEYCDQGAITMEPLPEGRTLQYPLPDTMERAEEILAICRKAHLLPMQIICKCGPTNTEEIVNAILDGARDMTDLTLKSGTRAGCTMYCVGQISRLFEACGRPLESREDDNYHPITQTLWDFSDEALDFDPIFKMREMQTTLYSDEVFNAAADAYRKVVKERSEKKNG</sequence>
<evidence type="ECO:0000256" key="2">
    <source>
        <dbReference type="ARBA" id="ARBA00023004"/>
    </source>
</evidence>
<dbReference type="PANTHER" id="PTHR42783:SF3">
    <property type="entry name" value="GLUTAMATE SYNTHASE [NADPH] SMALL CHAIN-RELATED"/>
    <property type="match status" value="1"/>
</dbReference>
<dbReference type="GO" id="GO:0046872">
    <property type="term" value="F:metal ion binding"/>
    <property type="evidence" value="ECO:0007669"/>
    <property type="project" value="UniProtKB-KW"/>
</dbReference>
<organism evidence="5 6">
    <name type="scientific">Dysosmobacter welbionis</name>
    <dbReference type="NCBI Taxonomy" id="2093857"/>
    <lineage>
        <taxon>Bacteria</taxon>
        <taxon>Bacillati</taxon>
        <taxon>Bacillota</taxon>
        <taxon>Clostridia</taxon>
        <taxon>Eubacteriales</taxon>
        <taxon>Oscillospiraceae</taxon>
        <taxon>Dysosmobacter</taxon>
    </lineage>
</organism>
<reference evidence="6" key="1">
    <citation type="submission" date="2018-12" db="EMBL/GenBank/DDBJ databases">
        <title>Dusodibacter welbiota gen. nov., sp. nov., isolated from human faeces and emended description of the Oscillibacter genus.</title>
        <authorList>
            <person name="Le Roy T."/>
            <person name="Van der Smissen P."/>
            <person name="Delzenne N."/>
            <person name="Muccioli G."/>
            <person name="Collet J.F."/>
            <person name="Cani P.D."/>
        </authorList>
    </citation>
    <scope>NUCLEOTIDE SEQUENCE [LARGE SCALE GENOMIC DNA]</scope>
    <source>
        <strain evidence="6">J115</strain>
    </source>
</reference>
<dbReference type="Gene3D" id="3.50.50.60">
    <property type="entry name" value="FAD/NAD(P)-binding domain"/>
    <property type="match status" value="2"/>
</dbReference>
<name>A0A4D7AN32_9FIRM</name>
<dbReference type="PROSITE" id="PS00198">
    <property type="entry name" value="4FE4S_FER_1"/>
    <property type="match status" value="1"/>
</dbReference>
<dbReference type="GO" id="GO:0051536">
    <property type="term" value="F:iron-sulfur cluster binding"/>
    <property type="evidence" value="ECO:0007669"/>
    <property type="project" value="UniProtKB-KW"/>
</dbReference>
<keyword evidence="2" id="KW-0408">Iron</keyword>
<feature type="domain" description="4Fe-4S ferredoxin-type" evidence="4">
    <location>
        <begin position="6"/>
        <end position="35"/>
    </location>
</feature>
<dbReference type="PRINTS" id="PR00419">
    <property type="entry name" value="ADXRDTASE"/>
</dbReference>
<dbReference type="Pfam" id="PF07992">
    <property type="entry name" value="Pyr_redox_2"/>
    <property type="match status" value="1"/>
</dbReference>
<dbReference type="PROSITE" id="PS51379">
    <property type="entry name" value="4FE4S_FER_2"/>
    <property type="match status" value="2"/>
</dbReference>
<dbReference type="RefSeq" id="WP_136891055.1">
    <property type="nucleotide sequence ID" value="NZ_CP034413.3"/>
</dbReference>
<dbReference type="Proteomes" id="UP000298642">
    <property type="component" value="Chromosome"/>
</dbReference>
<dbReference type="InterPro" id="IPR023753">
    <property type="entry name" value="FAD/NAD-binding_dom"/>
</dbReference>
<dbReference type="AlphaFoldDB" id="A0A4D7AN32"/>
<dbReference type="SUPFAM" id="SSF51971">
    <property type="entry name" value="Nucleotide-binding domain"/>
    <property type="match status" value="2"/>
</dbReference>
<keyword evidence="1" id="KW-0479">Metal-binding</keyword>
<evidence type="ECO:0000313" key="6">
    <source>
        <dbReference type="Proteomes" id="UP000298642"/>
    </source>
</evidence>
<dbReference type="InterPro" id="IPR017896">
    <property type="entry name" value="4Fe4S_Fe-S-bd"/>
</dbReference>
<evidence type="ECO:0000256" key="3">
    <source>
        <dbReference type="ARBA" id="ARBA00023014"/>
    </source>
</evidence>
<gene>
    <name evidence="5" type="ORF">EIO64_06865</name>
</gene>
<keyword evidence="6" id="KW-1185">Reference proteome</keyword>
<dbReference type="InterPro" id="IPR036188">
    <property type="entry name" value="FAD/NAD-bd_sf"/>
</dbReference>
<dbReference type="KEGG" id="obj:EIO64_06865"/>
<dbReference type="NCBIfam" id="NF009410">
    <property type="entry name" value="PRK12771.1"/>
    <property type="match status" value="1"/>
</dbReference>
<dbReference type="InterPro" id="IPR007419">
    <property type="entry name" value="BFD-like_2Fe2S-bd_dom"/>
</dbReference>
<dbReference type="InterPro" id="IPR009051">
    <property type="entry name" value="Helical_ferredxn"/>
</dbReference>
<accession>A0A4D7AN32</accession>
<evidence type="ECO:0000313" key="5">
    <source>
        <dbReference type="EMBL" id="QCI58981.1"/>
    </source>
</evidence>
<dbReference type="Pfam" id="PF14691">
    <property type="entry name" value="Fer4_20"/>
    <property type="match status" value="1"/>
</dbReference>
<proteinExistence type="predicted"/>
<dbReference type="EMBL" id="CP034413">
    <property type="protein sequence ID" value="QCI58981.1"/>
    <property type="molecule type" value="Genomic_DNA"/>
</dbReference>